<feature type="compositionally biased region" description="Pro residues" evidence="2">
    <location>
        <begin position="509"/>
        <end position="519"/>
    </location>
</feature>
<proteinExistence type="predicted"/>
<dbReference type="InterPro" id="IPR033927">
    <property type="entry name" value="WASPfam_EVH1"/>
</dbReference>
<reference evidence="5 6" key="1">
    <citation type="submission" date="2024-03" db="EMBL/GenBank/DDBJ databases">
        <authorList>
            <person name="Brejova B."/>
        </authorList>
    </citation>
    <scope>NUCLEOTIDE SEQUENCE [LARGE SCALE GENOMIC DNA]</scope>
    <source>
        <strain evidence="5 6">CBS 14171</strain>
    </source>
</reference>
<feature type="region of interest" description="Disordered" evidence="2">
    <location>
        <begin position="137"/>
        <end position="168"/>
    </location>
</feature>
<dbReference type="RefSeq" id="XP_066828863.1">
    <property type="nucleotide sequence ID" value="XM_066971867.1"/>
</dbReference>
<dbReference type="EMBL" id="OZ022406">
    <property type="protein sequence ID" value="CAK9437547.1"/>
    <property type="molecule type" value="Genomic_DNA"/>
</dbReference>
<feature type="compositionally biased region" description="Pro residues" evidence="2">
    <location>
        <begin position="439"/>
        <end position="458"/>
    </location>
</feature>
<name>A0ABP0ZKQ8_9ASCO</name>
<dbReference type="PROSITE" id="PS50229">
    <property type="entry name" value="WH1"/>
    <property type="match status" value="1"/>
</dbReference>
<dbReference type="Proteomes" id="UP001497383">
    <property type="component" value="Chromosome 2"/>
</dbReference>
<evidence type="ECO:0000259" key="4">
    <source>
        <dbReference type="PROSITE" id="PS51082"/>
    </source>
</evidence>
<dbReference type="InterPro" id="IPR000697">
    <property type="entry name" value="WH1/EVH1_dom"/>
</dbReference>
<feature type="compositionally biased region" description="Low complexity" evidence="2">
    <location>
        <begin position="427"/>
        <end position="438"/>
    </location>
</feature>
<feature type="compositionally biased region" description="Polar residues" evidence="2">
    <location>
        <begin position="276"/>
        <end position="300"/>
    </location>
</feature>
<dbReference type="SMART" id="SM00461">
    <property type="entry name" value="WH1"/>
    <property type="match status" value="1"/>
</dbReference>
<gene>
    <name evidence="5" type="ORF">LODBEIA_P19250</name>
</gene>
<sequence>MLHLDKLSSSNAVLTAEDKEKVKRAIPKPSNKIIDATVARLYIAYPDPTKWVFTGLMGAVAFVDDLVGHTFFLKLVDITGHRGVIWDQELYVNFEYNQDRKFFHTFEIEDCLVGLLFEDTNDATHFYKRVTNRQKHGSSATVKNKSAIALKEKSGPKGPNAPGPRGEYMDVNTAQRQRRAKGVLYYDDVPPPEWRSLYAELEAAGITEDMIADNRQFIKDYIAQQGGPLVGLEPPIPRKYQRANEKSESFESSTMTPSHSVKKNKKAPPPPPPSGQAGNTATSTPPQYNSQSPDTSSETASLAAETPEPSTFKPTFRLPPMNAKIPGRAQNQAGSNDKPLPSTPPTLPYSQPQASTSASTSSPVTAAPVNSQPTPPRTQFAVPPPFVPGPGQVNNNGVPPAPPSRSNGPPPPPRNANAAAPPPPPRGASLPPARNGGNPPAPPPPRSSRGPAPPPPPSRSTHANPAVPPQPPQPPQRAGVASPPPPPRPTSFATSPPPPPASYNAIPNNGPPPPPPAPPMMSSNNGPPAPPPPPSMGTGAPPAPPPPAMPIGGGFSEATGDAGRDALLASIRGAGIGSLKKSDKSQLDKPSVLLQEARGEKSATDLSSANPAGGPPGSLADALSAALGKRKAKVAHSDDEDDDEW</sequence>
<feature type="compositionally biased region" description="Pro residues" evidence="2">
    <location>
        <begin position="482"/>
        <end position="501"/>
    </location>
</feature>
<dbReference type="GeneID" id="92207121"/>
<accession>A0ABP0ZKQ8</accession>
<evidence type="ECO:0000313" key="5">
    <source>
        <dbReference type="EMBL" id="CAK9437547.1"/>
    </source>
</evidence>
<dbReference type="Pfam" id="PF00568">
    <property type="entry name" value="WH1"/>
    <property type="match status" value="1"/>
</dbReference>
<feature type="region of interest" description="Disordered" evidence="2">
    <location>
        <begin position="242"/>
        <end position="561"/>
    </location>
</feature>
<feature type="compositionally biased region" description="Low complexity" evidence="2">
    <location>
        <begin position="389"/>
        <end position="398"/>
    </location>
</feature>
<feature type="compositionally biased region" description="Pro residues" evidence="2">
    <location>
        <begin position="399"/>
        <end position="426"/>
    </location>
</feature>
<evidence type="ECO:0000313" key="6">
    <source>
        <dbReference type="Proteomes" id="UP001497383"/>
    </source>
</evidence>
<feature type="domain" description="WH2" evidence="4">
    <location>
        <begin position="563"/>
        <end position="582"/>
    </location>
</feature>
<feature type="compositionally biased region" description="Pro residues" evidence="2">
    <location>
        <begin position="466"/>
        <end position="475"/>
    </location>
</feature>
<organism evidence="5 6">
    <name type="scientific">Lodderomyces beijingensis</name>
    <dbReference type="NCBI Taxonomy" id="1775926"/>
    <lineage>
        <taxon>Eukaryota</taxon>
        <taxon>Fungi</taxon>
        <taxon>Dikarya</taxon>
        <taxon>Ascomycota</taxon>
        <taxon>Saccharomycotina</taxon>
        <taxon>Pichiomycetes</taxon>
        <taxon>Debaryomycetaceae</taxon>
        <taxon>Candida/Lodderomyces clade</taxon>
        <taxon>Lodderomyces</taxon>
    </lineage>
</organism>
<feature type="compositionally biased region" description="Low complexity" evidence="2">
    <location>
        <begin position="348"/>
        <end position="369"/>
    </location>
</feature>
<dbReference type="Gene3D" id="2.30.29.30">
    <property type="entry name" value="Pleckstrin-homology domain (PH domain)/Phosphotyrosine-binding domain (PTB)"/>
    <property type="match status" value="1"/>
</dbReference>
<dbReference type="InterPro" id="IPR003124">
    <property type="entry name" value="WH2_dom"/>
</dbReference>
<evidence type="ECO:0000256" key="2">
    <source>
        <dbReference type="SAM" id="MobiDB-lite"/>
    </source>
</evidence>
<feature type="compositionally biased region" description="Pro residues" evidence="2">
    <location>
        <begin position="527"/>
        <end position="549"/>
    </location>
</feature>
<dbReference type="CDD" id="cd01205">
    <property type="entry name" value="EVH1_WASP-like"/>
    <property type="match status" value="1"/>
</dbReference>
<feature type="compositionally biased region" description="Polar residues" evidence="2">
    <location>
        <begin position="250"/>
        <end position="259"/>
    </location>
</feature>
<evidence type="ECO:0000259" key="3">
    <source>
        <dbReference type="PROSITE" id="PS50229"/>
    </source>
</evidence>
<keyword evidence="6" id="KW-1185">Reference proteome</keyword>
<keyword evidence="1" id="KW-0597">Phosphoprotein</keyword>
<protein>
    <recommendedName>
        <fullName evidence="7">WH1 domain-containing protein</fullName>
    </recommendedName>
</protein>
<dbReference type="PROSITE" id="PS51082">
    <property type="entry name" value="WH2"/>
    <property type="match status" value="1"/>
</dbReference>
<dbReference type="InterPro" id="IPR011993">
    <property type="entry name" value="PH-like_dom_sf"/>
</dbReference>
<feature type="region of interest" description="Disordered" evidence="2">
    <location>
        <begin position="576"/>
        <end position="621"/>
    </location>
</feature>
<evidence type="ECO:0008006" key="7">
    <source>
        <dbReference type="Google" id="ProtNLM"/>
    </source>
</evidence>
<evidence type="ECO:0000256" key="1">
    <source>
        <dbReference type="ARBA" id="ARBA00022553"/>
    </source>
</evidence>
<dbReference type="SUPFAM" id="SSF50729">
    <property type="entry name" value="PH domain-like"/>
    <property type="match status" value="1"/>
</dbReference>
<feature type="domain" description="WH1" evidence="3">
    <location>
        <begin position="26"/>
        <end position="137"/>
    </location>
</feature>